<evidence type="ECO:0000313" key="2">
    <source>
        <dbReference type="EMBL" id="MBX3892689.1"/>
    </source>
</evidence>
<comment type="caution">
    <text evidence="2">The sequence shown here is derived from an EMBL/GenBank/DDBJ whole genome shotgun (WGS) entry which is preliminary data.</text>
</comment>
<evidence type="ECO:0000313" key="3">
    <source>
        <dbReference type="Proteomes" id="UP001199322"/>
    </source>
</evidence>
<feature type="domain" description="Zinc finger Ogr/Delta-type" evidence="1">
    <location>
        <begin position="4"/>
        <end position="50"/>
    </location>
</feature>
<sequence>MKINCPHCSSVANIRSSRRVTRFTRELYCQCSNLECGHTFVALTEVVRTLAPSNTPDPEVAQQLAARSAAGTEQHVNGCELSLTPLAR</sequence>
<dbReference type="Pfam" id="PF04606">
    <property type="entry name" value="Ogr_Delta"/>
    <property type="match status" value="1"/>
</dbReference>
<organism evidence="2 3">
    <name type="scientific">Ralstonia pickettii</name>
    <name type="common">Burkholderia pickettii</name>
    <dbReference type="NCBI Taxonomy" id="329"/>
    <lineage>
        <taxon>Bacteria</taxon>
        <taxon>Pseudomonadati</taxon>
        <taxon>Pseudomonadota</taxon>
        <taxon>Betaproteobacteria</taxon>
        <taxon>Burkholderiales</taxon>
        <taxon>Burkholderiaceae</taxon>
        <taxon>Ralstonia</taxon>
    </lineage>
</organism>
<evidence type="ECO:0000259" key="1">
    <source>
        <dbReference type="Pfam" id="PF04606"/>
    </source>
</evidence>
<accession>A0A2P4RFW0</accession>
<protein>
    <submittedName>
        <fullName evidence="2">Ogr/Delta-like zinc finger family protein</fullName>
    </submittedName>
</protein>
<dbReference type="EMBL" id="QGBI01000028">
    <property type="protein sequence ID" value="MBX3892689.1"/>
    <property type="molecule type" value="Genomic_DNA"/>
</dbReference>
<dbReference type="RefSeq" id="WP_015855880.1">
    <property type="nucleotide sequence ID" value="NZ_CATWFT010000022.1"/>
</dbReference>
<proteinExistence type="predicted"/>
<dbReference type="AlphaFoldDB" id="A0A2P4RFW0"/>
<reference evidence="2" key="1">
    <citation type="submission" date="2018-06" db="EMBL/GenBank/DDBJ databases">
        <authorList>
            <person name="O'Rourke A."/>
        </authorList>
    </citation>
    <scope>NUCLEOTIDE SEQUENCE</scope>
    <source>
        <strain evidence="2">132550021-3</strain>
    </source>
</reference>
<dbReference type="Proteomes" id="UP001199322">
    <property type="component" value="Unassembled WGS sequence"/>
</dbReference>
<gene>
    <name evidence="2" type="ORF">DEE74_22735</name>
</gene>
<dbReference type="InterPro" id="IPR007684">
    <property type="entry name" value="Znf_Ogr/Delta"/>
</dbReference>
<name>A0A2P4RFW0_RALPI</name>